<name>A0A2U1LLN9_ARTAN</name>
<protein>
    <submittedName>
        <fullName evidence="1">Uncharacterized protein</fullName>
    </submittedName>
</protein>
<sequence length="114" mass="12752">MAGVTPSMNNQFDKGGTTGMAALVQTPRQNTAALKRFINKRFHKGRTTAMPAFVLTLRQYTAALKPLTISVTWSATKRNPITSLIGRYNQIFKTTNINYEVTYSLTSRKAYTND</sequence>
<evidence type="ECO:0000313" key="1">
    <source>
        <dbReference type="EMBL" id="PWA49923.1"/>
    </source>
</evidence>
<accession>A0A2U1LLN9</accession>
<keyword evidence="2" id="KW-1185">Reference proteome</keyword>
<reference evidence="1 2" key="1">
    <citation type="journal article" date="2018" name="Mol. Plant">
        <title>The genome of Artemisia annua provides insight into the evolution of Asteraceae family and artemisinin biosynthesis.</title>
        <authorList>
            <person name="Shen Q."/>
            <person name="Zhang L."/>
            <person name="Liao Z."/>
            <person name="Wang S."/>
            <person name="Yan T."/>
            <person name="Shi P."/>
            <person name="Liu M."/>
            <person name="Fu X."/>
            <person name="Pan Q."/>
            <person name="Wang Y."/>
            <person name="Lv Z."/>
            <person name="Lu X."/>
            <person name="Zhang F."/>
            <person name="Jiang W."/>
            <person name="Ma Y."/>
            <person name="Chen M."/>
            <person name="Hao X."/>
            <person name="Li L."/>
            <person name="Tang Y."/>
            <person name="Lv G."/>
            <person name="Zhou Y."/>
            <person name="Sun X."/>
            <person name="Brodelius P.E."/>
            <person name="Rose J.K.C."/>
            <person name="Tang K."/>
        </authorList>
    </citation>
    <scope>NUCLEOTIDE SEQUENCE [LARGE SCALE GENOMIC DNA]</scope>
    <source>
        <strain evidence="2">cv. Huhao1</strain>
        <tissue evidence="1">Leaf</tissue>
    </source>
</reference>
<gene>
    <name evidence="1" type="ORF">CTI12_AA477210</name>
</gene>
<dbReference type="EMBL" id="PKPP01008727">
    <property type="protein sequence ID" value="PWA49923.1"/>
    <property type="molecule type" value="Genomic_DNA"/>
</dbReference>
<comment type="caution">
    <text evidence="1">The sequence shown here is derived from an EMBL/GenBank/DDBJ whole genome shotgun (WGS) entry which is preliminary data.</text>
</comment>
<proteinExistence type="predicted"/>
<evidence type="ECO:0000313" key="2">
    <source>
        <dbReference type="Proteomes" id="UP000245207"/>
    </source>
</evidence>
<dbReference type="Proteomes" id="UP000245207">
    <property type="component" value="Unassembled WGS sequence"/>
</dbReference>
<dbReference type="AlphaFoldDB" id="A0A2U1LLN9"/>
<organism evidence="1 2">
    <name type="scientific">Artemisia annua</name>
    <name type="common">Sweet wormwood</name>
    <dbReference type="NCBI Taxonomy" id="35608"/>
    <lineage>
        <taxon>Eukaryota</taxon>
        <taxon>Viridiplantae</taxon>
        <taxon>Streptophyta</taxon>
        <taxon>Embryophyta</taxon>
        <taxon>Tracheophyta</taxon>
        <taxon>Spermatophyta</taxon>
        <taxon>Magnoliopsida</taxon>
        <taxon>eudicotyledons</taxon>
        <taxon>Gunneridae</taxon>
        <taxon>Pentapetalae</taxon>
        <taxon>asterids</taxon>
        <taxon>campanulids</taxon>
        <taxon>Asterales</taxon>
        <taxon>Asteraceae</taxon>
        <taxon>Asteroideae</taxon>
        <taxon>Anthemideae</taxon>
        <taxon>Artemisiinae</taxon>
        <taxon>Artemisia</taxon>
    </lineage>
</organism>